<evidence type="ECO:0000256" key="4">
    <source>
        <dbReference type="ARBA" id="ARBA00022574"/>
    </source>
</evidence>
<evidence type="ECO:0000256" key="8">
    <source>
        <dbReference type="ARBA" id="ARBA00023175"/>
    </source>
</evidence>
<keyword evidence="3" id="KW-0963">Cytoplasm</keyword>
<feature type="compositionally biased region" description="Basic and acidic residues" evidence="11">
    <location>
        <begin position="430"/>
        <end position="453"/>
    </location>
</feature>
<dbReference type="Gene3D" id="2.130.10.10">
    <property type="entry name" value="YVTN repeat-like/Quinoprotein amine dehydrogenase"/>
    <property type="match status" value="2"/>
</dbReference>
<evidence type="ECO:0000256" key="11">
    <source>
        <dbReference type="SAM" id="MobiDB-lite"/>
    </source>
</evidence>
<evidence type="ECO:0000256" key="6">
    <source>
        <dbReference type="ARBA" id="ARBA00022737"/>
    </source>
</evidence>
<keyword evidence="9" id="KW-0206">Cytoskeleton</keyword>
<evidence type="ECO:0000256" key="1">
    <source>
        <dbReference type="ARBA" id="ARBA00004430"/>
    </source>
</evidence>
<evidence type="ECO:0000256" key="3">
    <source>
        <dbReference type="ARBA" id="ARBA00022490"/>
    </source>
</evidence>
<feature type="region of interest" description="Disordered" evidence="11">
    <location>
        <begin position="127"/>
        <end position="154"/>
    </location>
</feature>
<dbReference type="AlphaFoldDB" id="A0A5J4WID1"/>
<keyword evidence="8" id="KW-0505">Motor protein</keyword>
<dbReference type="GO" id="GO:0036157">
    <property type="term" value="C:outer dynein arm"/>
    <property type="evidence" value="ECO:0007669"/>
    <property type="project" value="TreeGrafter"/>
</dbReference>
<comment type="subcellular location">
    <subcellularLocation>
        <location evidence="1">Cytoplasm</location>
        <location evidence="1">Cytoskeleton</location>
        <location evidence="1">Cilium axoneme</location>
    </subcellularLocation>
</comment>
<dbReference type="InterPro" id="IPR015943">
    <property type="entry name" value="WD40/YVTN_repeat-like_dom_sf"/>
</dbReference>
<dbReference type="InterPro" id="IPR050687">
    <property type="entry name" value="Dynein_IC"/>
</dbReference>
<dbReference type="SUPFAM" id="SSF50978">
    <property type="entry name" value="WD40 repeat-like"/>
    <property type="match status" value="1"/>
</dbReference>
<feature type="region of interest" description="Disordered" evidence="11">
    <location>
        <begin position="483"/>
        <end position="531"/>
    </location>
</feature>
<keyword evidence="4" id="KW-0853">WD repeat</keyword>
<comment type="caution">
    <text evidence="12">The sequence shown here is derived from an EMBL/GenBank/DDBJ whole genome shotgun (WGS) entry which is preliminary data.</text>
</comment>
<proteinExistence type="inferred from homology"/>
<dbReference type="PANTHER" id="PTHR12442:SF11">
    <property type="entry name" value="DYNEIN AXONEMAL INTERMEDIATE CHAIN 1"/>
    <property type="match status" value="1"/>
</dbReference>
<evidence type="ECO:0000256" key="7">
    <source>
        <dbReference type="ARBA" id="ARBA00023017"/>
    </source>
</evidence>
<comment type="similarity">
    <text evidence="2">Belongs to the dynein intermediate chain family.</text>
</comment>
<dbReference type="PANTHER" id="PTHR12442">
    <property type="entry name" value="DYNEIN INTERMEDIATE CHAIN"/>
    <property type="match status" value="1"/>
</dbReference>
<evidence type="ECO:0000313" key="12">
    <source>
        <dbReference type="EMBL" id="KAA6394631.1"/>
    </source>
</evidence>
<dbReference type="GO" id="GO:0045504">
    <property type="term" value="F:dynein heavy chain binding"/>
    <property type="evidence" value="ECO:0007669"/>
    <property type="project" value="TreeGrafter"/>
</dbReference>
<dbReference type="OrthoDB" id="24670at2759"/>
<dbReference type="InterPro" id="IPR001680">
    <property type="entry name" value="WD40_rpt"/>
</dbReference>
<dbReference type="Proteomes" id="UP000324800">
    <property type="component" value="Unassembled WGS sequence"/>
</dbReference>
<keyword evidence="6" id="KW-0677">Repeat</keyword>
<dbReference type="SMART" id="SM00320">
    <property type="entry name" value="WD40"/>
    <property type="match status" value="4"/>
</dbReference>
<organism evidence="12 13">
    <name type="scientific">Streblomastix strix</name>
    <dbReference type="NCBI Taxonomy" id="222440"/>
    <lineage>
        <taxon>Eukaryota</taxon>
        <taxon>Metamonada</taxon>
        <taxon>Preaxostyla</taxon>
        <taxon>Oxymonadida</taxon>
        <taxon>Streblomastigidae</taxon>
        <taxon>Streblomastix</taxon>
    </lineage>
</organism>
<feature type="compositionally biased region" description="Basic and acidic residues" evidence="11">
    <location>
        <begin position="489"/>
        <end position="510"/>
    </location>
</feature>
<dbReference type="EMBL" id="SNRW01001896">
    <property type="protein sequence ID" value="KAA6394631.1"/>
    <property type="molecule type" value="Genomic_DNA"/>
</dbReference>
<evidence type="ECO:0000256" key="2">
    <source>
        <dbReference type="ARBA" id="ARBA00011059"/>
    </source>
</evidence>
<accession>A0A5J4WID1</accession>
<evidence type="ECO:0000256" key="9">
    <source>
        <dbReference type="ARBA" id="ARBA00023212"/>
    </source>
</evidence>
<feature type="compositionally biased region" description="Polar residues" evidence="11">
    <location>
        <begin position="511"/>
        <end position="528"/>
    </location>
</feature>
<feature type="region of interest" description="Disordered" evidence="11">
    <location>
        <begin position="387"/>
        <end position="453"/>
    </location>
</feature>
<keyword evidence="7" id="KW-0243">Dynein</keyword>
<dbReference type="GO" id="GO:0036158">
    <property type="term" value="P:outer dynein arm assembly"/>
    <property type="evidence" value="ECO:0007669"/>
    <property type="project" value="TreeGrafter"/>
</dbReference>
<dbReference type="GO" id="GO:0005874">
    <property type="term" value="C:microtubule"/>
    <property type="evidence" value="ECO:0007669"/>
    <property type="project" value="UniProtKB-KW"/>
</dbReference>
<dbReference type="InterPro" id="IPR036322">
    <property type="entry name" value="WD40_repeat_dom_sf"/>
</dbReference>
<dbReference type="GO" id="GO:0045503">
    <property type="term" value="F:dynein light chain binding"/>
    <property type="evidence" value="ECO:0007669"/>
    <property type="project" value="TreeGrafter"/>
</dbReference>
<feature type="compositionally biased region" description="Basic and acidic residues" evidence="11">
    <location>
        <begin position="387"/>
        <end position="404"/>
    </location>
</feature>
<sequence>MNEEMQLMLNSSDSFISTNITRYSFKDKNYKLETNTPQTRIHFDMNSKSVPRDSVAEQPGEGEAAAVPDKVVLRNAFNISSVGTQTINHPPKDKEVNTEPIEFQEFSATVTQWEIFDEYIQDQAKLKAEKDQKKRPGLMKKGAGGAGAPGAETGGPLIAIPQVTPMPPQALSESGGGIVQDESFISSTSEVGVTAKTVAFESDPEVLKKLQVLERMTLQNTFEGISGDFKFWEDPSDPTKGDLGSLLPLWTFAPASREARKKSATCVSWHPKYPDFFAVGYGSFEFNKAGGGALAVYTLKNHIHPEYSFTFDSGVMSVSWNKKHPPYVCIGLANGVVASFDIRNFEGTLSQSKIDFIRRKGDVKGKHTDIVWSVSWEDDSAPLIPVEEDHIMYQRPSRDKKEVDKEEEEIEKKKKAAKEAAAKASGDGEGGGKKEEKDAKKPEEEDKGLEENRANGVGLVLSVGCDGRVTRWRREKERMIPTDIIILKSESKTEQETRTNEGPDEREDTKNQSTKSNTAFSTTQATQEETSDETAIVFQQAVAGCTSLDIHPTRTHLILVGTEEGYVRKCTKAYSGEILSEYLTNKKNNQPIYAAKWNPIHPRVFLTAGADWNVYLWDHTLLEPQLVFPLGSSIGDVCWAPFSSTIFAACTSEGKVFVFDLNINRQEPLCEQLIVKNTKLTRLSFSLFDLVLAVADDKGNVHSFKLSPNLRRPFKNTNPEQEIERMESVLDYADRCKQAGM</sequence>
<keyword evidence="10" id="KW-0966">Cell projection</keyword>
<dbReference type="GO" id="GO:0003341">
    <property type="term" value="P:cilium movement"/>
    <property type="evidence" value="ECO:0007669"/>
    <property type="project" value="TreeGrafter"/>
</dbReference>
<protein>
    <submittedName>
        <fullName evidence="12">Putative Dynein intermediate chain 2, ciliary</fullName>
    </submittedName>
</protein>
<evidence type="ECO:0000256" key="10">
    <source>
        <dbReference type="ARBA" id="ARBA00023273"/>
    </source>
</evidence>
<gene>
    <name evidence="12" type="ORF">EZS28_009842</name>
</gene>
<name>A0A5J4WID1_9EUKA</name>
<keyword evidence="5" id="KW-0493">Microtubule</keyword>
<evidence type="ECO:0000256" key="5">
    <source>
        <dbReference type="ARBA" id="ARBA00022701"/>
    </source>
</evidence>
<evidence type="ECO:0000313" key="13">
    <source>
        <dbReference type="Proteomes" id="UP000324800"/>
    </source>
</evidence>
<reference evidence="12 13" key="1">
    <citation type="submission" date="2019-03" db="EMBL/GenBank/DDBJ databases">
        <title>Single cell metagenomics reveals metabolic interactions within the superorganism composed of flagellate Streblomastix strix and complex community of Bacteroidetes bacteria on its surface.</title>
        <authorList>
            <person name="Treitli S.C."/>
            <person name="Kolisko M."/>
            <person name="Husnik F."/>
            <person name="Keeling P."/>
            <person name="Hampl V."/>
        </authorList>
    </citation>
    <scope>NUCLEOTIDE SEQUENCE [LARGE SCALE GENOMIC DNA]</scope>
    <source>
        <strain evidence="12">ST1C</strain>
    </source>
</reference>